<evidence type="ECO:0000313" key="2">
    <source>
        <dbReference type="EMBL" id="SCB06976.1"/>
    </source>
</evidence>
<dbReference type="OrthoDB" id="7257484at2"/>
<feature type="transmembrane region" description="Helical" evidence="1">
    <location>
        <begin position="150"/>
        <end position="169"/>
    </location>
</feature>
<dbReference type="EMBL" id="FMAC01000001">
    <property type="protein sequence ID" value="SCB06976.1"/>
    <property type="molecule type" value="Genomic_DNA"/>
</dbReference>
<protein>
    <recommendedName>
        <fullName evidence="4">Transmembrane protein</fullName>
    </recommendedName>
</protein>
<evidence type="ECO:0008006" key="4">
    <source>
        <dbReference type="Google" id="ProtNLM"/>
    </source>
</evidence>
<accession>A0A1C3TUR6</accession>
<keyword evidence="3" id="KW-1185">Reference proteome</keyword>
<dbReference type="RefSeq" id="WP_075851824.1">
    <property type="nucleotide sequence ID" value="NZ_FMAC01000001.1"/>
</dbReference>
<sequence>MNPIKKRVVLHFPGFEPLDAAAHRARYERSARQSAAAWDFSVSVDELKNFGRAPYFDVMATAAGWHTQSRIHVIDHNDLVAVLNGRPFFTRLMQGYLAAARVAISGGMTGYFRHAWRFGLFFIFPFLLMLAGLILSLSIAFTPFLFGLPAWSHIGSIALAVFFFVYVFLPQAEKLHTLHLFSDWEMAVAMAGLNGIGAEQWLEASAISVRQALDEPDVEEFVISSHSMGSSVAAHVVGLLLEREPELLQGKRVVFTTLGSAILQCALMRPAQVLRSRVGLIARCKEIFWLDVHCLTDAIHFYKAKVAAVCGHEDARQASILFVRFKQMLSEKHYKKIKRDFLRVHRQYVLGPDVRAFFDFTLMTAGPLPASDFAEFSPKRMPELSFNPGEEAQALSVGR</sequence>
<dbReference type="AlphaFoldDB" id="A0A1C3TUR6"/>
<keyword evidence="1" id="KW-0812">Transmembrane</keyword>
<evidence type="ECO:0000313" key="3">
    <source>
        <dbReference type="Proteomes" id="UP000186228"/>
    </source>
</evidence>
<dbReference type="STRING" id="52131.GA0061100_10164"/>
<proteinExistence type="predicted"/>
<name>A0A1C3TUR6_9HYPH</name>
<evidence type="ECO:0000256" key="1">
    <source>
        <dbReference type="SAM" id="Phobius"/>
    </source>
</evidence>
<keyword evidence="1" id="KW-1133">Transmembrane helix</keyword>
<dbReference type="Proteomes" id="UP000186228">
    <property type="component" value="Unassembled WGS sequence"/>
</dbReference>
<gene>
    <name evidence="2" type="ORF">GA0061100_10164</name>
</gene>
<reference evidence="3" key="1">
    <citation type="submission" date="2016-08" db="EMBL/GenBank/DDBJ databases">
        <authorList>
            <person name="Varghese N."/>
            <person name="Submissions Spin"/>
        </authorList>
    </citation>
    <scope>NUCLEOTIDE SEQUENCE [LARGE SCALE GENOMIC DNA]</scope>
    <source>
        <strain evidence="3">CCBAU 57015</strain>
    </source>
</reference>
<feature type="transmembrane region" description="Helical" evidence="1">
    <location>
        <begin position="118"/>
        <end position="144"/>
    </location>
</feature>
<organism evidence="2 3">
    <name type="scientific">Rhizobium hainanense</name>
    <dbReference type="NCBI Taxonomy" id="52131"/>
    <lineage>
        <taxon>Bacteria</taxon>
        <taxon>Pseudomonadati</taxon>
        <taxon>Pseudomonadota</taxon>
        <taxon>Alphaproteobacteria</taxon>
        <taxon>Hyphomicrobiales</taxon>
        <taxon>Rhizobiaceae</taxon>
        <taxon>Rhizobium/Agrobacterium group</taxon>
        <taxon>Rhizobium</taxon>
    </lineage>
</organism>
<keyword evidence="1" id="KW-0472">Membrane</keyword>